<dbReference type="EMBL" id="JAAWWK010000002">
    <property type="protein sequence ID" value="NKI17357.1"/>
    <property type="molecule type" value="Genomic_DNA"/>
</dbReference>
<evidence type="ECO:0000256" key="7">
    <source>
        <dbReference type="PROSITE-ProRule" id="PRU10015"/>
    </source>
</evidence>
<dbReference type="RefSeq" id="WP_168449862.1">
    <property type="nucleotide sequence ID" value="NZ_JAAWWK010000002.1"/>
</dbReference>
<keyword evidence="1" id="KW-0408">Iron</keyword>
<feature type="domain" description="TRAM" evidence="9">
    <location>
        <begin position="19"/>
        <end position="79"/>
    </location>
</feature>
<evidence type="ECO:0000256" key="8">
    <source>
        <dbReference type="SAM" id="MobiDB-lite"/>
    </source>
</evidence>
<evidence type="ECO:0000259" key="9">
    <source>
        <dbReference type="PROSITE" id="PS50926"/>
    </source>
</evidence>
<dbReference type="Gene3D" id="3.40.50.150">
    <property type="entry name" value="Vaccinia Virus protein VP39"/>
    <property type="match status" value="1"/>
</dbReference>
<feature type="binding site" evidence="6">
    <location>
        <position position="320"/>
    </location>
    <ligand>
        <name>S-adenosyl-L-methionine</name>
        <dbReference type="ChEBI" id="CHEBI:59789"/>
    </ligand>
</feature>
<dbReference type="InterPro" id="IPR012340">
    <property type="entry name" value="NA-bd_OB-fold"/>
</dbReference>
<feature type="active site" description="Nucleophile" evidence="6">
    <location>
        <position position="415"/>
    </location>
</feature>
<reference evidence="10 11" key="1">
    <citation type="submission" date="2020-04" db="EMBL/GenBank/DDBJ databases">
        <authorList>
            <person name="Yoon J."/>
        </authorList>
    </citation>
    <scope>NUCLEOTIDE SEQUENCE [LARGE SCALE GENOMIC DNA]</scope>
    <source>
        <strain evidence="10 11">KMU-166</strain>
    </source>
</reference>
<evidence type="ECO:0000313" key="10">
    <source>
        <dbReference type="EMBL" id="NKI17357.1"/>
    </source>
</evidence>
<dbReference type="InterPro" id="IPR010280">
    <property type="entry name" value="U5_MeTrfase_fam"/>
</dbReference>
<keyword evidence="1" id="KW-0004">4Fe-4S</keyword>
<dbReference type="PROSITE" id="PS01230">
    <property type="entry name" value="TRMA_1"/>
    <property type="match status" value="1"/>
</dbReference>
<accession>A0ABX1GDU6</accession>
<keyword evidence="3 6" id="KW-0808">Transferase</keyword>
<keyword evidence="4 6" id="KW-0949">S-adenosyl-L-methionine</keyword>
<dbReference type="InterPro" id="IPR029063">
    <property type="entry name" value="SAM-dependent_MTases_sf"/>
</dbReference>
<evidence type="ECO:0000256" key="1">
    <source>
        <dbReference type="ARBA" id="ARBA00022485"/>
    </source>
</evidence>
<dbReference type="Gene3D" id="2.40.50.140">
    <property type="entry name" value="Nucleic acid-binding proteins"/>
    <property type="match status" value="1"/>
</dbReference>
<gene>
    <name evidence="10" type="ORF">HCU74_08005</name>
</gene>
<keyword evidence="11" id="KW-1185">Reference proteome</keyword>
<feature type="binding site" evidence="6">
    <location>
        <position position="388"/>
    </location>
    <ligand>
        <name>S-adenosyl-L-methionine</name>
        <dbReference type="ChEBI" id="CHEBI:59789"/>
    </ligand>
</feature>
<name>A0ABX1GDU6_9GAMM</name>
<evidence type="ECO:0000256" key="2">
    <source>
        <dbReference type="ARBA" id="ARBA00022603"/>
    </source>
</evidence>
<evidence type="ECO:0000256" key="5">
    <source>
        <dbReference type="ARBA" id="ARBA00023014"/>
    </source>
</evidence>
<dbReference type="PROSITE" id="PS50926">
    <property type="entry name" value="TRAM"/>
    <property type="match status" value="1"/>
</dbReference>
<dbReference type="SUPFAM" id="SSF53335">
    <property type="entry name" value="S-adenosyl-L-methionine-dependent methyltransferases"/>
    <property type="match status" value="1"/>
</dbReference>
<proteinExistence type="inferred from homology"/>
<dbReference type="PANTHER" id="PTHR11061">
    <property type="entry name" value="RNA M5U METHYLTRANSFERASE"/>
    <property type="match status" value="1"/>
</dbReference>
<dbReference type="CDD" id="cd02440">
    <property type="entry name" value="AdoMet_MTases"/>
    <property type="match status" value="1"/>
</dbReference>
<organism evidence="10 11">
    <name type="scientific">Spongiibacter thalassae</name>
    <dbReference type="NCBI Taxonomy" id="2721624"/>
    <lineage>
        <taxon>Bacteria</taxon>
        <taxon>Pseudomonadati</taxon>
        <taxon>Pseudomonadota</taxon>
        <taxon>Gammaproteobacteria</taxon>
        <taxon>Cellvibrionales</taxon>
        <taxon>Spongiibacteraceae</taxon>
        <taxon>Spongiibacter</taxon>
    </lineage>
</organism>
<feature type="active site" evidence="7">
    <location>
        <position position="415"/>
    </location>
</feature>
<sequence length="461" mass="50193">MARIFKPSKGKSSSKKPRNHRAGATSQRDFEVLRYADDGRGIAIDNGKVVFIDGALPGEKVHAELIKTGKRFDEARCLSVHSPSPLRVEPTCGVYQHCGGCQLQHLNYRGQLEYKQQRLKKIIAGIADDVAVGAMPSTAFGYRHRARLSYRLGHLGFRRRASHEVENFVQCPVLMPELEGAIDAVRGPLLAALKPSKSAELHFALGTTATGEVAVGLSLEDQAARTSTWCMALAKALAPAVMLQRVSSVGGEWCHPEAMPLNYDFSFRHADTDEADSSQGRGEFFAGDFTQVNPAINQRVVEQCLSWLKPQAGDLIADFFCGLGNFSFPLAQCGARVVAMDAGAAMIERARQVSARYPGEPAINFHLADLFDEGQIALPKGINKAVLDPPRAGAKALCQRLAGHKTLLEIVYISCDPATLARDLVTLTEGGWRVQGAISVDMFPQTHHLESMVYLTRSGLK</sequence>
<protein>
    <recommendedName>
        <fullName evidence="9">TRAM domain-containing protein</fullName>
    </recommendedName>
</protein>
<dbReference type="InterPro" id="IPR030391">
    <property type="entry name" value="MeTrfase_TrmA_CS"/>
</dbReference>
<evidence type="ECO:0000256" key="6">
    <source>
        <dbReference type="PROSITE-ProRule" id="PRU01024"/>
    </source>
</evidence>
<dbReference type="PANTHER" id="PTHR11061:SF49">
    <property type="entry name" value="23S RRNA (URACIL(1939)-C(5))-METHYLTRANSFERASE RLMD"/>
    <property type="match status" value="1"/>
</dbReference>
<dbReference type="Gene3D" id="2.40.50.1070">
    <property type="match status" value="1"/>
</dbReference>
<dbReference type="PROSITE" id="PS01231">
    <property type="entry name" value="TRMA_2"/>
    <property type="match status" value="1"/>
</dbReference>
<feature type="binding site" evidence="6">
    <location>
        <position position="291"/>
    </location>
    <ligand>
        <name>S-adenosyl-L-methionine</name>
        <dbReference type="ChEBI" id="CHEBI:59789"/>
    </ligand>
</feature>
<feature type="region of interest" description="Disordered" evidence="8">
    <location>
        <begin position="1"/>
        <end position="27"/>
    </location>
</feature>
<keyword evidence="5" id="KW-0411">Iron-sulfur</keyword>
<dbReference type="Pfam" id="PF01938">
    <property type="entry name" value="TRAM"/>
    <property type="match status" value="1"/>
</dbReference>
<evidence type="ECO:0000256" key="4">
    <source>
        <dbReference type="ARBA" id="ARBA00022691"/>
    </source>
</evidence>
<dbReference type="SUPFAM" id="SSF50249">
    <property type="entry name" value="Nucleic acid-binding proteins"/>
    <property type="match status" value="1"/>
</dbReference>
<comment type="similarity">
    <text evidence="6">Belongs to the class I-like SAM-binding methyltransferase superfamily. RNA M5U methyltransferase family.</text>
</comment>
<keyword evidence="2 6" id="KW-0489">Methyltransferase</keyword>
<feature type="binding site" evidence="6">
    <location>
        <position position="341"/>
    </location>
    <ligand>
        <name>S-adenosyl-L-methionine</name>
        <dbReference type="ChEBI" id="CHEBI:59789"/>
    </ligand>
</feature>
<keyword evidence="1" id="KW-0479">Metal-binding</keyword>
<feature type="compositionally biased region" description="Basic residues" evidence="8">
    <location>
        <begin position="1"/>
        <end position="21"/>
    </location>
</feature>
<comment type="caution">
    <text evidence="10">The sequence shown here is derived from an EMBL/GenBank/DDBJ whole genome shotgun (WGS) entry which is preliminary data.</text>
</comment>
<dbReference type="Pfam" id="PF05958">
    <property type="entry name" value="tRNA_U5-meth_tr"/>
    <property type="match status" value="2"/>
</dbReference>
<dbReference type="InterPro" id="IPR030390">
    <property type="entry name" value="MeTrfase_TrmA_AS"/>
</dbReference>
<evidence type="ECO:0000256" key="3">
    <source>
        <dbReference type="ARBA" id="ARBA00022679"/>
    </source>
</evidence>
<dbReference type="Proteomes" id="UP000765845">
    <property type="component" value="Unassembled WGS sequence"/>
</dbReference>
<dbReference type="InterPro" id="IPR002792">
    <property type="entry name" value="TRAM_dom"/>
</dbReference>
<dbReference type="PROSITE" id="PS51687">
    <property type="entry name" value="SAM_MT_RNA_M5U"/>
    <property type="match status" value="1"/>
</dbReference>
<evidence type="ECO:0000313" key="11">
    <source>
        <dbReference type="Proteomes" id="UP000765845"/>
    </source>
</evidence>